<evidence type="ECO:0000313" key="1">
    <source>
        <dbReference type="EMBL" id="KAJ8131967.1"/>
    </source>
</evidence>
<proteinExistence type="predicted"/>
<comment type="caution">
    <text evidence="1">The sequence shown here is derived from an EMBL/GenBank/DDBJ whole genome shotgun (WGS) entry which is preliminary data.</text>
</comment>
<protein>
    <submittedName>
        <fullName evidence="1">Uncharacterized protein</fullName>
    </submittedName>
</protein>
<gene>
    <name evidence="1" type="ORF">O1611_g1654</name>
</gene>
<keyword evidence="2" id="KW-1185">Reference proteome</keyword>
<evidence type="ECO:0000313" key="2">
    <source>
        <dbReference type="Proteomes" id="UP001153332"/>
    </source>
</evidence>
<dbReference type="EMBL" id="JAPUUL010000198">
    <property type="protein sequence ID" value="KAJ8131967.1"/>
    <property type="molecule type" value="Genomic_DNA"/>
</dbReference>
<sequence length="688" mass="75342">MSASPSSSVGFAQQGQVDWVAFGDTFVHLTINILGRLEGAGVQALTYAGIELVVQQFQLPELGRQRILSVVQGLGVHNGVSNLLWFGFGHRSLFRHLSESVSGLKCIALCSCLGEVHSETTSAKVLCALWKELGFPEDFEPSHTQFVALIKACGGALATSPFPELLHRMLPGNMTGPTQQRSSDPADIARALHALFQISSGQKKSLALVGGAECSFVAAMAYWIFDFDVYVEDMDEQLVFRSSISGTTIQSASAQVYVRYMDLAEPKVIVSQTTYVLGNPKELLVYAPESELVLRRRVPWNRCLYNTFGQAFKDLSALPTDLGIILGGVAGIHAALTRGDVAVRDYNRPHFPYFAEASQGSAYLDFAEEIFPEIKRMGMRRIMQATLSKSVIEIESLLDASSLAMRRSCQCQDCCATPLKRYYCLQELANTIVNLITTLSSVRFEYGKKIDPTCYGLEWFFHRSKVTKYRPTPFLASDGTGKSTSPQTLERRLENLICLFTGCSPFGELSGSIRSGEWTAISKSGICVFAEALVSMTAQSDILCQIHVMPGRIGRPKSKNLSTAREFDAVLDLSLWPKLPPLSNLEVSMVAESPMGPKQVDKAFGALEMTPIVLEVGDGAMLTLYYCVSTPQGDIHIPPGRMTNLVLRQSGLISCDKVNCPTMPPRGNTVFSVKRGWKVDEAAVTTLP</sequence>
<dbReference type="Proteomes" id="UP001153332">
    <property type="component" value="Unassembled WGS sequence"/>
</dbReference>
<accession>A0ACC2JXE6</accession>
<name>A0ACC2JXE6_9PEZI</name>
<reference evidence="1" key="1">
    <citation type="submission" date="2022-12" db="EMBL/GenBank/DDBJ databases">
        <title>Genome Sequence of Lasiodiplodia mahajangana.</title>
        <authorList>
            <person name="Buettner E."/>
        </authorList>
    </citation>
    <scope>NUCLEOTIDE SEQUENCE</scope>
    <source>
        <strain evidence="1">VT137</strain>
    </source>
</reference>
<organism evidence="1 2">
    <name type="scientific">Lasiodiplodia mahajangana</name>
    <dbReference type="NCBI Taxonomy" id="1108764"/>
    <lineage>
        <taxon>Eukaryota</taxon>
        <taxon>Fungi</taxon>
        <taxon>Dikarya</taxon>
        <taxon>Ascomycota</taxon>
        <taxon>Pezizomycotina</taxon>
        <taxon>Dothideomycetes</taxon>
        <taxon>Dothideomycetes incertae sedis</taxon>
        <taxon>Botryosphaeriales</taxon>
        <taxon>Botryosphaeriaceae</taxon>
        <taxon>Lasiodiplodia</taxon>
    </lineage>
</organism>